<comment type="catalytic activity">
    <reaction evidence="1">
        <text>S-ubiquitinyl-[E2 ubiquitin-conjugating enzyme]-L-cysteine + [acceptor protein]-L-lysine = [E2 ubiquitin-conjugating enzyme]-L-cysteine + N(6)-ubiquitinyl-[acceptor protein]-L-lysine.</text>
        <dbReference type="EC" id="2.3.2.27"/>
    </reaction>
</comment>
<keyword evidence="7" id="KW-0862">Zinc</keyword>
<evidence type="ECO:0000256" key="2">
    <source>
        <dbReference type="ARBA" id="ARBA00012483"/>
    </source>
</evidence>
<evidence type="ECO:0000256" key="3">
    <source>
        <dbReference type="ARBA" id="ARBA00022679"/>
    </source>
</evidence>
<sequence length="194" mass="22403">MNPYYPHYHHTILQQPYCVYFVPVDYTIGVFYPQSVQYVDEVAILNNNNNNIPNTIQQPLPSSYIQNIQNQYVPYPTPEDTLIFDPSFVHPFEAFLEESLIMQELEEQLQQVTVTRSGSGLSEETVLKHLRVYKAQGNNNISEVDSCCICLDGYEENEKMGILDCGHRYHVECIKRWLLSNNVCPMCRSTALTV</sequence>
<comment type="caution">
    <text evidence="10">The sequence shown here is derived from an EMBL/GenBank/DDBJ whole genome shotgun (WGS) entry which is preliminary data.</text>
</comment>
<protein>
    <recommendedName>
        <fullName evidence="2">RING-type E3 ubiquitin transferase</fullName>
        <ecNumber evidence="2">2.3.2.27</ecNumber>
    </recommendedName>
</protein>
<keyword evidence="3" id="KW-0808">Transferase</keyword>
<dbReference type="EMBL" id="JBCNJP010000025">
    <property type="protein sequence ID" value="KAK9055709.1"/>
    <property type="molecule type" value="Genomic_DNA"/>
</dbReference>
<keyword evidence="4" id="KW-0479">Metal-binding</keyword>
<dbReference type="InterPro" id="IPR013083">
    <property type="entry name" value="Znf_RING/FYVE/PHD"/>
</dbReference>
<name>A0AAP0GPI6_9ASTR</name>
<dbReference type="PANTHER" id="PTHR22937">
    <property type="entry name" value="E3 UBIQUITIN-PROTEIN LIGASE RNF165"/>
    <property type="match status" value="1"/>
</dbReference>
<evidence type="ECO:0000256" key="1">
    <source>
        <dbReference type="ARBA" id="ARBA00000900"/>
    </source>
</evidence>
<dbReference type="PROSITE" id="PS50089">
    <property type="entry name" value="ZF_RING_2"/>
    <property type="match status" value="1"/>
</dbReference>
<evidence type="ECO:0000256" key="5">
    <source>
        <dbReference type="ARBA" id="ARBA00022771"/>
    </source>
</evidence>
<gene>
    <name evidence="10" type="ORF">SSX86_026794</name>
</gene>
<dbReference type="Proteomes" id="UP001408789">
    <property type="component" value="Unassembled WGS sequence"/>
</dbReference>
<dbReference type="InterPro" id="IPR045191">
    <property type="entry name" value="MBR1/2-like"/>
</dbReference>
<accession>A0AAP0GPI6</accession>
<dbReference type="PANTHER" id="PTHR22937:SF163">
    <property type="entry name" value="RING-TYPE E3 UBIQUITIN TRANSFERASE"/>
    <property type="match status" value="1"/>
</dbReference>
<evidence type="ECO:0000256" key="4">
    <source>
        <dbReference type="ARBA" id="ARBA00022723"/>
    </source>
</evidence>
<dbReference type="SUPFAM" id="SSF57850">
    <property type="entry name" value="RING/U-box"/>
    <property type="match status" value="1"/>
</dbReference>
<keyword evidence="6" id="KW-0833">Ubl conjugation pathway</keyword>
<evidence type="ECO:0000256" key="7">
    <source>
        <dbReference type="ARBA" id="ARBA00022833"/>
    </source>
</evidence>
<feature type="domain" description="RING-type" evidence="9">
    <location>
        <begin position="147"/>
        <end position="188"/>
    </location>
</feature>
<evidence type="ECO:0000256" key="6">
    <source>
        <dbReference type="ARBA" id="ARBA00022786"/>
    </source>
</evidence>
<keyword evidence="5 8" id="KW-0863">Zinc-finger</keyword>
<organism evidence="10 11">
    <name type="scientific">Deinandra increscens subsp. villosa</name>
    <dbReference type="NCBI Taxonomy" id="3103831"/>
    <lineage>
        <taxon>Eukaryota</taxon>
        <taxon>Viridiplantae</taxon>
        <taxon>Streptophyta</taxon>
        <taxon>Embryophyta</taxon>
        <taxon>Tracheophyta</taxon>
        <taxon>Spermatophyta</taxon>
        <taxon>Magnoliopsida</taxon>
        <taxon>eudicotyledons</taxon>
        <taxon>Gunneridae</taxon>
        <taxon>Pentapetalae</taxon>
        <taxon>asterids</taxon>
        <taxon>campanulids</taxon>
        <taxon>Asterales</taxon>
        <taxon>Asteraceae</taxon>
        <taxon>Asteroideae</taxon>
        <taxon>Heliantheae alliance</taxon>
        <taxon>Madieae</taxon>
        <taxon>Madiinae</taxon>
        <taxon>Deinandra</taxon>
    </lineage>
</organism>
<evidence type="ECO:0000313" key="11">
    <source>
        <dbReference type="Proteomes" id="UP001408789"/>
    </source>
</evidence>
<dbReference type="Pfam" id="PF13639">
    <property type="entry name" value="zf-RING_2"/>
    <property type="match status" value="1"/>
</dbReference>
<dbReference type="EC" id="2.3.2.27" evidence="2"/>
<reference evidence="10 11" key="1">
    <citation type="submission" date="2024-04" db="EMBL/GenBank/DDBJ databases">
        <title>The reference genome of an endangered Asteraceae, Deinandra increscens subsp. villosa, native to the Central Coast of California.</title>
        <authorList>
            <person name="Guilliams M."/>
            <person name="Hasenstab-Lehman K."/>
            <person name="Meyer R."/>
            <person name="Mcevoy S."/>
        </authorList>
    </citation>
    <scope>NUCLEOTIDE SEQUENCE [LARGE SCALE GENOMIC DNA]</scope>
    <source>
        <tissue evidence="10">Leaf</tissue>
    </source>
</reference>
<dbReference type="AlphaFoldDB" id="A0AAP0GPI6"/>
<dbReference type="GO" id="GO:0061630">
    <property type="term" value="F:ubiquitin protein ligase activity"/>
    <property type="evidence" value="ECO:0007669"/>
    <property type="project" value="UniProtKB-EC"/>
</dbReference>
<dbReference type="GO" id="GO:0008270">
    <property type="term" value="F:zinc ion binding"/>
    <property type="evidence" value="ECO:0007669"/>
    <property type="project" value="UniProtKB-KW"/>
</dbReference>
<evidence type="ECO:0000259" key="9">
    <source>
        <dbReference type="PROSITE" id="PS50089"/>
    </source>
</evidence>
<evidence type="ECO:0000313" key="10">
    <source>
        <dbReference type="EMBL" id="KAK9055709.1"/>
    </source>
</evidence>
<dbReference type="SMART" id="SM00184">
    <property type="entry name" value="RING"/>
    <property type="match status" value="1"/>
</dbReference>
<keyword evidence="11" id="KW-1185">Reference proteome</keyword>
<evidence type="ECO:0000256" key="8">
    <source>
        <dbReference type="PROSITE-ProRule" id="PRU00175"/>
    </source>
</evidence>
<dbReference type="Gene3D" id="3.30.40.10">
    <property type="entry name" value="Zinc/RING finger domain, C3HC4 (zinc finger)"/>
    <property type="match status" value="1"/>
</dbReference>
<dbReference type="InterPro" id="IPR001841">
    <property type="entry name" value="Znf_RING"/>
</dbReference>
<proteinExistence type="predicted"/>